<dbReference type="EMBL" id="JACEFF010000769">
    <property type="protein sequence ID" value="KAH9631246.1"/>
    <property type="molecule type" value="Genomic_DNA"/>
</dbReference>
<comment type="caution">
    <text evidence="6">The sequence shown here is derived from an EMBL/GenBank/DDBJ whole genome shotgun (WGS) entry which is preliminary data.</text>
</comment>
<dbReference type="GO" id="GO:0005634">
    <property type="term" value="C:nucleus"/>
    <property type="evidence" value="ECO:0007669"/>
    <property type="project" value="TreeGrafter"/>
</dbReference>
<dbReference type="PANTHER" id="PTHR45916:SF1">
    <property type="entry name" value="STRUCTURAL MAINTENANCE OF CHROMOSOMES PROTEIN 5"/>
    <property type="match status" value="1"/>
</dbReference>
<proteinExistence type="inferred from homology"/>
<evidence type="ECO:0000256" key="4">
    <source>
        <dbReference type="SAM" id="Coils"/>
    </source>
</evidence>
<evidence type="ECO:0000259" key="5">
    <source>
        <dbReference type="Pfam" id="PF13476"/>
    </source>
</evidence>
<feature type="coiled-coil region" evidence="4">
    <location>
        <begin position="274"/>
        <end position="308"/>
    </location>
</feature>
<accession>A0A922SAP8</accession>
<keyword evidence="3 4" id="KW-0175">Coiled coil</keyword>
<evidence type="ECO:0000256" key="1">
    <source>
        <dbReference type="ARBA" id="ARBA00010171"/>
    </source>
</evidence>
<protein>
    <recommendedName>
        <fullName evidence="2">Structural maintenance of chromosomes protein 5</fullName>
    </recommendedName>
</protein>
<feature type="domain" description="Rad50/SbcC-type AAA" evidence="5">
    <location>
        <begin position="36"/>
        <end position="306"/>
    </location>
</feature>
<dbReference type="Pfam" id="PF13476">
    <property type="entry name" value="AAA_23"/>
    <property type="match status" value="1"/>
</dbReference>
<dbReference type="SUPFAM" id="SSF52540">
    <property type="entry name" value="P-loop containing nucleoside triphosphate hydrolases"/>
    <property type="match status" value="1"/>
</dbReference>
<dbReference type="InterPro" id="IPR038729">
    <property type="entry name" value="Rad50/SbcC_AAA"/>
</dbReference>
<sequence>MSQVKNTGGQKAGCIYRITLANFVYIIHCTYYTIYRTYQSVELLPNSSLNLIIGPNGTGKSTFVCAIILGLCGEPSVIGRAKNISEYVRSGCDEATIEIELYQNPGQRNVIIRRTFNTSNKSKWYIDHNLVTVKKVDNLCQLLPQDRVQDFSKMNPQELLRSTLSAVGGQESVSQLDELIECRTKQRGLSTQLQTNRQTMEEIRTLEDVDNKRLEVLRSYSEDTYKAVAWFRQNREMFQQPVYEPMMLEVVCYADYPSRKVSINIFNKVLYYRLSVLEQRAQSHRASIQEIDKKLSILESDLNELNMKRKAINEGVEKVSILCFILYRIKHEFGVTLTNLGGLKSKLPFWAWIKAFNSLVDSLSIPLKRLNTSSHSSNLPLKANQEGDSGQNSPKIKAKIIGQLITIPAVFQCRYLPIIPTKDIPKA</sequence>
<dbReference type="GO" id="GO:0000724">
    <property type="term" value="P:double-strand break repair via homologous recombination"/>
    <property type="evidence" value="ECO:0007669"/>
    <property type="project" value="TreeGrafter"/>
</dbReference>
<evidence type="ECO:0000256" key="2">
    <source>
        <dbReference type="ARBA" id="ARBA00018687"/>
    </source>
</evidence>
<dbReference type="GO" id="GO:0016887">
    <property type="term" value="F:ATP hydrolysis activity"/>
    <property type="evidence" value="ECO:0007669"/>
    <property type="project" value="InterPro"/>
</dbReference>
<dbReference type="Proteomes" id="UP000814243">
    <property type="component" value="Unassembled WGS sequence"/>
</dbReference>
<dbReference type="InterPro" id="IPR027417">
    <property type="entry name" value="P-loop_NTPase"/>
</dbReference>
<dbReference type="Gene3D" id="3.40.50.300">
    <property type="entry name" value="P-loop containing nucleotide triphosphate hydrolases"/>
    <property type="match status" value="1"/>
</dbReference>
<dbReference type="PANTHER" id="PTHR45916">
    <property type="entry name" value="STRUCTURAL MAINTENANCE OF CHROMOSOMES PROTEIN 5"/>
    <property type="match status" value="1"/>
</dbReference>
<gene>
    <name evidence="6" type="ORF">HF086_011950</name>
</gene>
<name>A0A922SAP8_SPOEX</name>
<comment type="similarity">
    <text evidence="1">Belongs to the SMC family. SMC5 subfamily.</text>
</comment>
<evidence type="ECO:0000313" key="6">
    <source>
        <dbReference type="EMBL" id="KAH9631246.1"/>
    </source>
</evidence>
<dbReference type="GO" id="GO:0030915">
    <property type="term" value="C:Smc5-Smc6 complex"/>
    <property type="evidence" value="ECO:0007669"/>
    <property type="project" value="TreeGrafter"/>
</dbReference>
<organism evidence="6 7">
    <name type="scientific">Spodoptera exigua</name>
    <name type="common">Beet armyworm</name>
    <name type="synonym">Noctua fulgens</name>
    <dbReference type="NCBI Taxonomy" id="7107"/>
    <lineage>
        <taxon>Eukaryota</taxon>
        <taxon>Metazoa</taxon>
        <taxon>Ecdysozoa</taxon>
        <taxon>Arthropoda</taxon>
        <taxon>Hexapoda</taxon>
        <taxon>Insecta</taxon>
        <taxon>Pterygota</taxon>
        <taxon>Neoptera</taxon>
        <taxon>Endopterygota</taxon>
        <taxon>Lepidoptera</taxon>
        <taxon>Glossata</taxon>
        <taxon>Ditrysia</taxon>
        <taxon>Noctuoidea</taxon>
        <taxon>Noctuidae</taxon>
        <taxon>Amphipyrinae</taxon>
        <taxon>Spodoptera</taxon>
    </lineage>
</organism>
<evidence type="ECO:0000256" key="3">
    <source>
        <dbReference type="ARBA" id="ARBA00023054"/>
    </source>
</evidence>
<evidence type="ECO:0000313" key="7">
    <source>
        <dbReference type="Proteomes" id="UP000814243"/>
    </source>
</evidence>
<dbReference type="AlphaFoldDB" id="A0A922SAP8"/>
<reference evidence="6" key="1">
    <citation type="journal article" date="2021" name="G3 (Bethesda)">
        <title>Genome and transcriptome analysis of the beet armyworm Spodoptera exigua reveals targets for pest control. .</title>
        <authorList>
            <person name="Simon S."/>
            <person name="Breeschoten T."/>
            <person name="Jansen H.J."/>
            <person name="Dirks R.P."/>
            <person name="Schranz M.E."/>
            <person name="Ros V.I.D."/>
        </authorList>
    </citation>
    <scope>NUCLEOTIDE SEQUENCE</scope>
    <source>
        <strain evidence="6">TB_SE_WUR_2020</strain>
    </source>
</reference>
<dbReference type="GO" id="GO:0003697">
    <property type="term" value="F:single-stranded DNA binding"/>
    <property type="evidence" value="ECO:0007669"/>
    <property type="project" value="TreeGrafter"/>
</dbReference>